<protein>
    <submittedName>
        <fullName evidence="7">Oligosaccharide flippase family protein</fullName>
    </submittedName>
</protein>
<organism evidence="7 8">
    <name type="scientific">Spirosoma taeanense</name>
    <dbReference type="NCBI Taxonomy" id="2735870"/>
    <lineage>
        <taxon>Bacteria</taxon>
        <taxon>Pseudomonadati</taxon>
        <taxon>Bacteroidota</taxon>
        <taxon>Cytophagia</taxon>
        <taxon>Cytophagales</taxon>
        <taxon>Cytophagaceae</taxon>
        <taxon>Spirosoma</taxon>
    </lineage>
</organism>
<evidence type="ECO:0000256" key="5">
    <source>
        <dbReference type="ARBA" id="ARBA00023136"/>
    </source>
</evidence>
<dbReference type="InterPro" id="IPR050833">
    <property type="entry name" value="Poly_Biosynth_Transport"/>
</dbReference>
<keyword evidence="3 6" id="KW-0812">Transmembrane</keyword>
<dbReference type="AlphaFoldDB" id="A0A6M5Y623"/>
<keyword evidence="5 6" id="KW-0472">Membrane</keyword>
<feature type="transmembrane region" description="Helical" evidence="6">
    <location>
        <begin position="82"/>
        <end position="103"/>
    </location>
</feature>
<gene>
    <name evidence="7" type="ORF">HNV11_03500</name>
</gene>
<feature type="transmembrane region" description="Helical" evidence="6">
    <location>
        <begin position="7"/>
        <end position="27"/>
    </location>
</feature>
<name>A0A6M5Y623_9BACT</name>
<feature type="transmembrane region" description="Helical" evidence="6">
    <location>
        <begin position="357"/>
        <end position="376"/>
    </location>
</feature>
<evidence type="ECO:0000256" key="4">
    <source>
        <dbReference type="ARBA" id="ARBA00022989"/>
    </source>
</evidence>
<evidence type="ECO:0000313" key="8">
    <source>
        <dbReference type="Proteomes" id="UP000502756"/>
    </source>
</evidence>
<feature type="transmembrane region" description="Helical" evidence="6">
    <location>
        <begin position="39"/>
        <end position="61"/>
    </location>
</feature>
<evidence type="ECO:0000256" key="1">
    <source>
        <dbReference type="ARBA" id="ARBA00004651"/>
    </source>
</evidence>
<dbReference type="EMBL" id="CP053435">
    <property type="protein sequence ID" value="QJW88503.1"/>
    <property type="molecule type" value="Genomic_DNA"/>
</dbReference>
<evidence type="ECO:0000256" key="2">
    <source>
        <dbReference type="ARBA" id="ARBA00022475"/>
    </source>
</evidence>
<feature type="transmembrane region" description="Helical" evidence="6">
    <location>
        <begin position="444"/>
        <end position="470"/>
    </location>
</feature>
<dbReference type="GO" id="GO:0005886">
    <property type="term" value="C:plasma membrane"/>
    <property type="evidence" value="ECO:0007669"/>
    <property type="project" value="UniProtKB-SubCell"/>
</dbReference>
<comment type="subcellular location">
    <subcellularLocation>
        <location evidence="1">Cell membrane</location>
        <topology evidence="1">Multi-pass membrane protein</topology>
    </subcellularLocation>
</comment>
<evidence type="ECO:0000256" key="3">
    <source>
        <dbReference type="ARBA" id="ARBA00022692"/>
    </source>
</evidence>
<sequence>MLTKHSIIYFLGRGMPGLINFLALSIYTRLVLPEEYGSYALIVATVNLFNAVLFQWIRLVLLRYTPTCTSEDDKRQLNTTVLAGYLGSILLSAVLIGLFLYISGQKIPISYISLGVGLLFVQAFFEIGLDYYRSNLQPKQYSFAHFLKATLAIGLSSALAYFGYGATGLLLGLLIASFAAIAFYFKSFFTELTAKTGSFDSRAIRTHLTYGVPLTASSALTFIMDSSDRYLVKHFLGTASTGTYSVGYDLAKQTLWVIMISISLASYPLVIRALEHEGPAAANKHLKSNLILLLAISLPTAIGMAALAPQIAFVLVGEKYADTVAMLIPYIAIGAVLSGIKSFYLDQSFQLAQKTRLQLWSVGVAAFINVALNLLLLPRIGLMGAAYATLISYGAVLLLSYMLSLRAYKLPIPWEEILKILTASILMGAVILLFRSYGSGLWGLLFLTLLGGILYGSLLIAFKVISISFVTNQLKLKSKKNYA</sequence>
<evidence type="ECO:0000256" key="6">
    <source>
        <dbReference type="SAM" id="Phobius"/>
    </source>
</evidence>
<feature type="transmembrane region" description="Helical" evidence="6">
    <location>
        <begin position="206"/>
        <end position="224"/>
    </location>
</feature>
<feature type="transmembrane region" description="Helical" evidence="6">
    <location>
        <begin position="382"/>
        <end position="405"/>
    </location>
</feature>
<dbReference type="PANTHER" id="PTHR30250">
    <property type="entry name" value="PST FAMILY PREDICTED COLANIC ACID TRANSPORTER"/>
    <property type="match status" value="1"/>
</dbReference>
<feature type="transmembrane region" description="Helical" evidence="6">
    <location>
        <begin position="327"/>
        <end position="345"/>
    </location>
</feature>
<feature type="transmembrane region" description="Helical" evidence="6">
    <location>
        <begin position="417"/>
        <end position="438"/>
    </location>
</feature>
<feature type="transmembrane region" description="Helical" evidence="6">
    <location>
        <begin position="141"/>
        <end position="162"/>
    </location>
</feature>
<feature type="transmembrane region" description="Helical" evidence="6">
    <location>
        <begin position="290"/>
        <end position="315"/>
    </location>
</feature>
<proteinExistence type="predicted"/>
<keyword evidence="8" id="KW-1185">Reference proteome</keyword>
<feature type="transmembrane region" description="Helical" evidence="6">
    <location>
        <begin position="109"/>
        <end position="129"/>
    </location>
</feature>
<dbReference type="RefSeq" id="WP_171738341.1">
    <property type="nucleotide sequence ID" value="NZ_CP053435.1"/>
</dbReference>
<keyword evidence="2" id="KW-1003">Cell membrane</keyword>
<dbReference type="PANTHER" id="PTHR30250:SF31">
    <property type="entry name" value="INNER MEMBRANE PROTEIN YGHQ"/>
    <property type="match status" value="1"/>
</dbReference>
<keyword evidence="4 6" id="KW-1133">Transmembrane helix</keyword>
<reference evidence="7 8" key="1">
    <citation type="submission" date="2020-05" db="EMBL/GenBank/DDBJ databases">
        <title>Genome sequencing of Spirosoma sp. TS118.</title>
        <authorList>
            <person name="Lee J.-H."/>
            <person name="Jeong S."/>
            <person name="Zhao L."/>
            <person name="Jung J.-H."/>
            <person name="Kim M.-K."/>
            <person name="Lim S."/>
        </authorList>
    </citation>
    <scope>NUCLEOTIDE SEQUENCE [LARGE SCALE GENOMIC DNA]</scope>
    <source>
        <strain evidence="7 8">TS118</strain>
    </source>
</reference>
<dbReference type="Pfam" id="PF13440">
    <property type="entry name" value="Polysacc_synt_3"/>
    <property type="match status" value="1"/>
</dbReference>
<evidence type="ECO:0000313" key="7">
    <source>
        <dbReference type="EMBL" id="QJW88503.1"/>
    </source>
</evidence>
<feature type="transmembrane region" description="Helical" evidence="6">
    <location>
        <begin position="168"/>
        <end position="185"/>
    </location>
</feature>
<feature type="transmembrane region" description="Helical" evidence="6">
    <location>
        <begin position="253"/>
        <end position="270"/>
    </location>
</feature>
<accession>A0A6M5Y623</accession>
<dbReference type="Proteomes" id="UP000502756">
    <property type="component" value="Chromosome"/>
</dbReference>
<dbReference type="KEGG" id="stae:HNV11_03500"/>